<dbReference type="OMA" id="IAWRTAM"/>
<dbReference type="RefSeq" id="XP_016762093.1">
    <property type="nucleotide sequence ID" value="XM_016902914.1"/>
</dbReference>
<organism evidence="4 5">
    <name type="scientific">Sphaerulina musiva (strain SO2202)</name>
    <name type="common">Poplar stem canker fungus</name>
    <name type="synonym">Septoria musiva</name>
    <dbReference type="NCBI Taxonomy" id="692275"/>
    <lineage>
        <taxon>Eukaryota</taxon>
        <taxon>Fungi</taxon>
        <taxon>Dikarya</taxon>
        <taxon>Ascomycota</taxon>
        <taxon>Pezizomycotina</taxon>
        <taxon>Dothideomycetes</taxon>
        <taxon>Dothideomycetidae</taxon>
        <taxon>Mycosphaerellales</taxon>
        <taxon>Mycosphaerellaceae</taxon>
        <taxon>Sphaerulina</taxon>
    </lineage>
</organism>
<evidence type="ECO:0000313" key="5">
    <source>
        <dbReference type="Proteomes" id="UP000016931"/>
    </source>
</evidence>
<evidence type="ECO:0000256" key="2">
    <source>
        <dbReference type="SAM" id="MobiDB-lite"/>
    </source>
</evidence>
<dbReference type="PANTHER" id="PTHR43569">
    <property type="entry name" value="AMIDOHYDROLASE"/>
    <property type="match status" value="1"/>
</dbReference>
<dbReference type="HOGENOM" id="CLU_044590_1_0_1"/>
<reference evidence="4 5" key="1">
    <citation type="journal article" date="2012" name="PLoS Pathog.">
        <title>Diverse lifestyles and strategies of plant pathogenesis encoded in the genomes of eighteen Dothideomycetes fungi.</title>
        <authorList>
            <person name="Ohm R.A."/>
            <person name="Feau N."/>
            <person name="Henrissat B."/>
            <person name="Schoch C.L."/>
            <person name="Horwitz B.A."/>
            <person name="Barry K.W."/>
            <person name="Condon B.J."/>
            <person name="Copeland A.C."/>
            <person name="Dhillon B."/>
            <person name="Glaser F."/>
            <person name="Hesse C.N."/>
            <person name="Kosti I."/>
            <person name="LaButti K."/>
            <person name="Lindquist E.A."/>
            <person name="Lucas S."/>
            <person name="Salamov A.A."/>
            <person name="Bradshaw R.E."/>
            <person name="Ciuffetti L."/>
            <person name="Hamelin R.C."/>
            <person name="Kema G.H.J."/>
            <person name="Lawrence C."/>
            <person name="Scott J.A."/>
            <person name="Spatafora J.W."/>
            <person name="Turgeon B.G."/>
            <person name="de Wit P.J.G.M."/>
            <person name="Zhong S."/>
            <person name="Goodwin S.B."/>
            <person name="Grigoriev I.V."/>
        </authorList>
    </citation>
    <scope>NUCLEOTIDE SEQUENCE [LARGE SCALE GENOMIC DNA]</scope>
    <source>
        <strain evidence="4 5">SO2202</strain>
    </source>
</reference>
<keyword evidence="5" id="KW-1185">Reference proteome</keyword>
<sequence length="404" mass="45626">MAPLSIIDSHIHLWPESMANEQGHAWMTPGMPLAKPQIPEDYFRASEQQQEEQQEQQQQEKEEEDEPCSSSKPILKGIIYVETDVRYSTPPPATPTPPTISSLQSWTRGPLQEIQFLRSIITGSYGTHASAKLLGIVAWAPMTQAPLILSQWLQLVQDEAGEQTWLRIKGFRYLFQFISEKEIFEKVVVRNENFVENLEILGQRGLVFDVGVDQRSGGIWQLEGMVRVMQKVWARGEEKGVPVGERVVFVINHFCKPSFFRDGEDDEGEEEAAAGKKGREGEFQAWKNAVTSMAKCPNTYMKLSGAFSELPEHVLKGGDCDAIARYMMPWVDVVLSAFGPERVMFGSDWPVCNLRGPAGERSWPVWKNVVSRLLESCIYQGTLLTDQQKSLVWSGTAQRAYRLA</sequence>
<dbReference type="eggNOG" id="ENOG502RZT7">
    <property type="taxonomic scope" value="Eukaryota"/>
</dbReference>
<feature type="region of interest" description="Disordered" evidence="2">
    <location>
        <begin position="30"/>
        <end position="71"/>
    </location>
</feature>
<protein>
    <recommendedName>
        <fullName evidence="3">Amidohydrolase-related domain-containing protein</fullName>
    </recommendedName>
</protein>
<dbReference type="Pfam" id="PF04909">
    <property type="entry name" value="Amidohydro_2"/>
    <property type="match status" value="1"/>
</dbReference>
<dbReference type="PANTHER" id="PTHR43569:SF2">
    <property type="entry name" value="AMIDOHYDROLASE-RELATED DOMAIN-CONTAINING PROTEIN"/>
    <property type="match status" value="1"/>
</dbReference>
<evidence type="ECO:0000259" key="3">
    <source>
        <dbReference type="Pfam" id="PF04909"/>
    </source>
</evidence>
<dbReference type="EMBL" id="KB456262">
    <property type="protein sequence ID" value="EMF13972.1"/>
    <property type="molecule type" value="Genomic_DNA"/>
</dbReference>
<dbReference type="Gene3D" id="3.20.20.140">
    <property type="entry name" value="Metal-dependent hydrolases"/>
    <property type="match status" value="1"/>
</dbReference>
<dbReference type="InterPro" id="IPR052350">
    <property type="entry name" value="Metallo-dep_Lactonases"/>
</dbReference>
<name>M3B2I5_SPHMS</name>
<dbReference type="InterPro" id="IPR006680">
    <property type="entry name" value="Amidohydro-rel"/>
</dbReference>
<dbReference type="InterPro" id="IPR032466">
    <property type="entry name" value="Metal_Hydrolase"/>
</dbReference>
<proteinExistence type="inferred from homology"/>
<comment type="similarity">
    <text evidence="1">Belongs to the metallo-dependent hydrolases superfamily.</text>
</comment>
<evidence type="ECO:0000256" key="1">
    <source>
        <dbReference type="ARBA" id="ARBA00038310"/>
    </source>
</evidence>
<dbReference type="SUPFAM" id="SSF51556">
    <property type="entry name" value="Metallo-dependent hydrolases"/>
    <property type="match status" value="1"/>
</dbReference>
<dbReference type="AlphaFoldDB" id="M3B2I5"/>
<accession>M3B2I5</accession>
<gene>
    <name evidence="4" type="ORF">SEPMUDRAFT_139812</name>
</gene>
<dbReference type="GO" id="GO:0016787">
    <property type="term" value="F:hydrolase activity"/>
    <property type="evidence" value="ECO:0007669"/>
    <property type="project" value="InterPro"/>
</dbReference>
<evidence type="ECO:0000313" key="4">
    <source>
        <dbReference type="EMBL" id="EMF13972.1"/>
    </source>
</evidence>
<dbReference type="OrthoDB" id="2135488at2759"/>
<dbReference type="STRING" id="692275.M3B2I5"/>
<dbReference type="Proteomes" id="UP000016931">
    <property type="component" value="Unassembled WGS sequence"/>
</dbReference>
<feature type="domain" description="Amidohydrolase-related" evidence="3">
    <location>
        <begin position="278"/>
        <end position="403"/>
    </location>
</feature>
<dbReference type="GeneID" id="27900051"/>